<dbReference type="EMBL" id="JACYNP010000003">
    <property type="protein sequence ID" value="MBD8121380.1"/>
    <property type="molecule type" value="Genomic_DNA"/>
</dbReference>
<accession>A0ABR9A5Q7</accession>
<evidence type="ECO:0000313" key="5">
    <source>
        <dbReference type="EMBL" id="MBD8121380.1"/>
    </source>
</evidence>
<organism evidence="5 6">
    <name type="scientific">Pseudomonas lutea</name>
    <dbReference type="NCBI Taxonomy" id="243924"/>
    <lineage>
        <taxon>Bacteria</taxon>
        <taxon>Pseudomonadati</taxon>
        <taxon>Pseudomonadota</taxon>
        <taxon>Gammaproteobacteria</taxon>
        <taxon>Pseudomonadales</taxon>
        <taxon>Pseudomonadaceae</taxon>
        <taxon>Pseudomonas</taxon>
    </lineage>
</organism>
<dbReference type="PANTHER" id="PTHR43133:SF25">
    <property type="entry name" value="RNA POLYMERASE SIGMA FACTOR RFAY-RELATED"/>
    <property type="match status" value="1"/>
</dbReference>
<proteinExistence type="inferred from homology"/>
<evidence type="ECO:0000256" key="3">
    <source>
        <dbReference type="ARBA" id="ARBA00023082"/>
    </source>
</evidence>
<evidence type="ECO:0000256" key="4">
    <source>
        <dbReference type="ARBA" id="ARBA00023163"/>
    </source>
</evidence>
<dbReference type="InterPro" id="IPR039425">
    <property type="entry name" value="RNA_pol_sigma-70-like"/>
</dbReference>
<sequence>MSIISTTLAMLMPTLLPRLWTFAVRLTGDMRDAEHLVHSACVWALERDDQVPLGTSPINWMFSVLISVWTARSGGMYLPRLAPAQIQVASCPISVSSPVPETQQPYPRVVKAVDQLPDAERLVVLLVLLDQFSCTEASNILGISLADLSYRLCRANEMMASHLTRCSDARRTFAAD</sequence>
<dbReference type="InterPro" id="IPR013324">
    <property type="entry name" value="RNA_pol_sigma_r3/r4-like"/>
</dbReference>
<reference evidence="5 6" key="1">
    <citation type="journal article" date="2020" name="FEMS Microbiol. Ecol.">
        <title>Temporal dynamics of bacterial communities during seed development and maturation.</title>
        <authorList>
            <person name="Chesneau G."/>
            <person name="Torres-Cortes G."/>
            <person name="Briand M."/>
            <person name="Darrasse A."/>
            <person name="Preveaux A."/>
            <person name="Marais C."/>
            <person name="Jacques M.A."/>
            <person name="Shade A."/>
            <person name="Barret M."/>
        </authorList>
    </citation>
    <scope>NUCLEOTIDE SEQUENCE [LARGE SCALE GENOMIC DNA]</scope>
    <source>
        <strain evidence="5 6">CFBP13723</strain>
    </source>
</reference>
<evidence type="ECO:0000256" key="1">
    <source>
        <dbReference type="ARBA" id="ARBA00010641"/>
    </source>
</evidence>
<protein>
    <submittedName>
        <fullName evidence="5">Sigma-70 family RNA polymerase sigma factor</fullName>
    </submittedName>
</protein>
<dbReference type="SUPFAM" id="SSF88946">
    <property type="entry name" value="Sigma2 domain of RNA polymerase sigma factors"/>
    <property type="match status" value="1"/>
</dbReference>
<dbReference type="Proteomes" id="UP000625247">
    <property type="component" value="Unassembled WGS sequence"/>
</dbReference>
<name>A0ABR9A5Q7_9PSED</name>
<dbReference type="Gene3D" id="1.10.10.10">
    <property type="entry name" value="Winged helix-like DNA-binding domain superfamily/Winged helix DNA-binding domain"/>
    <property type="match status" value="1"/>
</dbReference>
<evidence type="ECO:0000256" key="2">
    <source>
        <dbReference type="ARBA" id="ARBA00023015"/>
    </source>
</evidence>
<dbReference type="InterPro" id="IPR013325">
    <property type="entry name" value="RNA_pol_sigma_r2"/>
</dbReference>
<comment type="caution">
    <text evidence="5">The sequence shown here is derived from an EMBL/GenBank/DDBJ whole genome shotgun (WGS) entry which is preliminary data.</text>
</comment>
<keyword evidence="6" id="KW-1185">Reference proteome</keyword>
<evidence type="ECO:0000313" key="6">
    <source>
        <dbReference type="Proteomes" id="UP000625247"/>
    </source>
</evidence>
<dbReference type="SUPFAM" id="SSF88659">
    <property type="entry name" value="Sigma3 and sigma4 domains of RNA polymerase sigma factors"/>
    <property type="match status" value="1"/>
</dbReference>
<dbReference type="PANTHER" id="PTHR43133">
    <property type="entry name" value="RNA POLYMERASE ECF-TYPE SIGMA FACTO"/>
    <property type="match status" value="1"/>
</dbReference>
<comment type="similarity">
    <text evidence="1">Belongs to the sigma-70 factor family. ECF subfamily.</text>
</comment>
<keyword evidence="2" id="KW-0805">Transcription regulation</keyword>
<dbReference type="Gene3D" id="1.10.1740.10">
    <property type="match status" value="1"/>
</dbReference>
<keyword evidence="4" id="KW-0804">Transcription</keyword>
<dbReference type="RefSeq" id="WP_191943919.1">
    <property type="nucleotide sequence ID" value="NZ_JACYNP010000003.1"/>
</dbReference>
<gene>
    <name evidence="5" type="ORF">IFT62_09165</name>
</gene>
<dbReference type="InterPro" id="IPR036388">
    <property type="entry name" value="WH-like_DNA-bd_sf"/>
</dbReference>
<keyword evidence="3" id="KW-0731">Sigma factor</keyword>